<proteinExistence type="predicted"/>
<feature type="chain" id="PRO_5047288856" description="Lipoprotein" evidence="1">
    <location>
        <begin position="20"/>
        <end position="139"/>
    </location>
</feature>
<evidence type="ECO:0000256" key="1">
    <source>
        <dbReference type="SAM" id="SignalP"/>
    </source>
</evidence>
<name>A0ABR9WDV8_9BACT</name>
<dbReference type="EMBL" id="JACYGY010000001">
    <property type="protein sequence ID" value="MBE9462409.1"/>
    <property type="molecule type" value="Genomic_DNA"/>
</dbReference>
<dbReference type="RefSeq" id="WP_194120619.1">
    <property type="nucleotide sequence ID" value="NZ_JACYGY010000001.1"/>
</dbReference>
<gene>
    <name evidence="2" type="ORF">IEE83_11005</name>
</gene>
<protein>
    <recommendedName>
        <fullName evidence="4">Lipoprotein</fullName>
    </recommendedName>
</protein>
<dbReference type="PROSITE" id="PS51257">
    <property type="entry name" value="PROKAR_LIPOPROTEIN"/>
    <property type="match status" value="1"/>
</dbReference>
<evidence type="ECO:0000313" key="3">
    <source>
        <dbReference type="Proteomes" id="UP000634134"/>
    </source>
</evidence>
<feature type="signal peptide" evidence="1">
    <location>
        <begin position="1"/>
        <end position="19"/>
    </location>
</feature>
<evidence type="ECO:0008006" key="4">
    <source>
        <dbReference type="Google" id="ProtNLM"/>
    </source>
</evidence>
<dbReference type="Proteomes" id="UP000634134">
    <property type="component" value="Unassembled WGS sequence"/>
</dbReference>
<organism evidence="2 3">
    <name type="scientific">Dyadobacter subterraneus</name>
    <dbReference type="NCBI Taxonomy" id="2773304"/>
    <lineage>
        <taxon>Bacteria</taxon>
        <taxon>Pseudomonadati</taxon>
        <taxon>Bacteroidota</taxon>
        <taxon>Cytophagia</taxon>
        <taxon>Cytophagales</taxon>
        <taxon>Spirosomataceae</taxon>
        <taxon>Dyadobacter</taxon>
    </lineage>
</organism>
<keyword evidence="3" id="KW-1185">Reference proteome</keyword>
<keyword evidence="1" id="KW-0732">Signal</keyword>
<sequence>MKKIIILIVLWFASLSCHNKNEEPHPQESSTSASYRKLTSVTVSGALLAVTVLEVNDSRCPINADCISAGTVKVKFNISDEANSTEALIELINDDKTVQSFKLGDQSYYIKIHEVSPYPEIFKTINLEDYKVSLTIEKL</sequence>
<reference evidence="3" key="1">
    <citation type="submission" date="2023-07" db="EMBL/GenBank/DDBJ databases">
        <title>Dyadobacter sp. nov 'subterranea' isolated from contaminted grondwater.</title>
        <authorList>
            <person name="Szabo I."/>
            <person name="Al-Omari J."/>
            <person name="Szerdahelyi S.G."/>
            <person name="Rado J."/>
        </authorList>
    </citation>
    <scope>NUCLEOTIDE SEQUENCE [LARGE SCALE GENOMIC DNA]</scope>
    <source>
        <strain evidence="3">UP-52</strain>
    </source>
</reference>
<accession>A0ABR9WDV8</accession>
<comment type="caution">
    <text evidence="2">The sequence shown here is derived from an EMBL/GenBank/DDBJ whole genome shotgun (WGS) entry which is preliminary data.</text>
</comment>
<evidence type="ECO:0000313" key="2">
    <source>
        <dbReference type="EMBL" id="MBE9462409.1"/>
    </source>
</evidence>